<evidence type="ECO:0000313" key="1">
    <source>
        <dbReference type="EMBL" id="SUZ48110.1"/>
    </source>
</evidence>
<reference evidence="1" key="1">
    <citation type="submission" date="2018-05" db="EMBL/GenBank/DDBJ databases">
        <authorList>
            <person name="Lanie J.A."/>
            <person name="Ng W.-L."/>
            <person name="Kazmierczak K.M."/>
            <person name="Andrzejewski T.M."/>
            <person name="Davidsen T.M."/>
            <person name="Wayne K.J."/>
            <person name="Tettelin H."/>
            <person name="Glass J.I."/>
            <person name="Rusch D."/>
            <person name="Podicherti R."/>
            <person name="Tsui H.-C.T."/>
            <person name="Winkler M.E."/>
        </authorList>
    </citation>
    <scope>NUCLEOTIDE SEQUENCE</scope>
</reference>
<dbReference type="AlphaFoldDB" id="A0A381N0I1"/>
<gene>
    <name evidence="1" type="ORF">METZ01_LOCUS964</name>
</gene>
<dbReference type="EMBL" id="UINC01000052">
    <property type="protein sequence ID" value="SUZ48110.1"/>
    <property type="molecule type" value="Genomic_DNA"/>
</dbReference>
<sequence>MEYRKRKINHIIILSILFLFQKSFGSNYLKDVTFYGKENGLIVEFVFEEAVSPDSVNAWQSQTEWFYFTLYNVLADTSELLVQTEIKKPVLNFQPILTEQSTQIGIKLKNRVESFEIFKTREDNTLNAHLHYSIENFSELSSVSTYKRKKREFNSRFSRSKSWLLLIGSGYTITGLLNNKKKMNTELKIGIGTLVFTYIIHRIWPIK</sequence>
<name>A0A381N0I1_9ZZZZ</name>
<accession>A0A381N0I1</accession>
<organism evidence="1">
    <name type="scientific">marine metagenome</name>
    <dbReference type="NCBI Taxonomy" id="408172"/>
    <lineage>
        <taxon>unclassified sequences</taxon>
        <taxon>metagenomes</taxon>
        <taxon>ecological metagenomes</taxon>
    </lineage>
</organism>
<protein>
    <submittedName>
        <fullName evidence="1">Uncharacterized protein</fullName>
    </submittedName>
</protein>
<proteinExistence type="predicted"/>